<accession>A0AAV3U7C5</accession>
<dbReference type="Pfam" id="PF16148">
    <property type="entry name" value="DUF4856"/>
    <property type="match status" value="1"/>
</dbReference>
<proteinExistence type="predicted"/>
<comment type="caution">
    <text evidence="3">The sequence shown here is derived from an EMBL/GenBank/DDBJ whole genome shotgun (WGS) entry which is preliminary data.</text>
</comment>
<dbReference type="EMBL" id="BAABLX010000072">
    <property type="protein sequence ID" value="GAA4956298.1"/>
    <property type="molecule type" value="Genomic_DNA"/>
</dbReference>
<evidence type="ECO:0000256" key="2">
    <source>
        <dbReference type="SAM" id="MobiDB-lite"/>
    </source>
</evidence>
<gene>
    <name evidence="3" type="ORF">GCM10025791_40700</name>
</gene>
<evidence type="ECO:0008006" key="5">
    <source>
        <dbReference type="Google" id="ProtNLM"/>
    </source>
</evidence>
<dbReference type="SUPFAM" id="SSF103647">
    <property type="entry name" value="TSP type-3 repeat"/>
    <property type="match status" value="1"/>
</dbReference>
<reference evidence="4" key="1">
    <citation type="journal article" date="2019" name="Int. J. Syst. Evol. Microbiol.">
        <title>The Global Catalogue of Microorganisms (GCM) 10K type strain sequencing project: providing services to taxonomists for standard genome sequencing and annotation.</title>
        <authorList>
            <consortium name="The Broad Institute Genomics Platform"/>
            <consortium name="The Broad Institute Genome Sequencing Center for Infectious Disease"/>
            <person name="Wu L."/>
            <person name="Ma J."/>
        </authorList>
    </citation>
    <scope>NUCLEOTIDE SEQUENCE [LARGE SCALE GENOMIC DNA]</scope>
    <source>
        <strain evidence="4">JCM 19134</strain>
    </source>
</reference>
<dbReference type="InterPro" id="IPR032331">
    <property type="entry name" value="DUF4856"/>
</dbReference>
<dbReference type="GO" id="GO:0005509">
    <property type="term" value="F:calcium ion binding"/>
    <property type="evidence" value="ECO:0007669"/>
    <property type="project" value="InterPro"/>
</dbReference>
<name>A0AAV3U7C5_9ALTE</name>
<dbReference type="GO" id="GO:0007155">
    <property type="term" value="P:cell adhesion"/>
    <property type="evidence" value="ECO:0007669"/>
    <property type="project" value="InterPro"/>
</dbReference>
<feature type="region of interest" description="Disordered" evidence="2">
    <location>
        <begin position="25"/>
        <end position="69"/>
    </location>
</feature>
<dbReference type="PROSITE" id="PS51257">
    <property type="entry name" value="PROKAR_LIPOPROTEIN"/>
    <property type="match status" value="1"/>
</dbReference>
<dbReference type="Gene3D" id="4.10.1080.10">
    <property type="entry name" value="TSP type-3 repeat"/>
    <property type="match status" value="1"/>
</dbReference>
<organism evidence="3 4">
    <name type="scientific">Halioxenophilus aromaticivorans</name>
    <dbReference type="NCBI Taxonomy" id="1306992"/>
    <lineage>
        <taxon>Bacteria</taxon>
        <taxon>Pseudomonadati</taxon>
        <taxon>Pseudomonadota</taxon>
        <taxon>Gammaproteobacteria</taxon>
        <taxon>Alteromonadales</taxon>
        <taxon>Alteromonadaceae</taxon>
        <taxon>Halioxenophilus</taxon>
    </lineage>
</organism>
<dbReference type="Proteomes" id="UP001409585">
    <property type="component" value="Unassembled WGS sequence"/>
</dbReference>
<keyword evidence="1" id="KW-0732">Signal</keyword>
<sequence length="561" mass="58582">MKINELAKIISVGVVLGLTACGGGGGGGSNSGGSTPTVADADNDTVEDSADNCPNDANTDQLDSDLDGAGDACDPLPTMYAYSDENGADTVSYTGQTARQVLLTDLVTAMNATSRDAGNVPADVVDDLNYYYSLDAATRDASYVATFALAGGENIIGNDTDAAAPTIAPGAISSDKVVKSKIAGQDSADHILGGEFFGWVGYSTPEELIDGLLAVLGEESADTTDQIAIAGGSANVGAATVTESGLDLRQLIQKVLLGALNFSQGTADYLSIDYGSDANLTLAEGKTYTEGAHDFDEAFGYFGAARNYNDLTDADIRDGYLFAASDSVVVDSAIDLRSEFNFANSTNCAKRDQGTADNTNPTNLTKEIFDAFILGREILQNAAAGATETSAGSLSTEAAEALDDQILIAAQTWEKCIASTVVHYINDVLGDMEDFNGDEFADLDNFLDLAKHWAEMKGFALGLQFSPYSPFRSGEVVVDGEVESVNVDIDDLKQVLSLMGDAPVLADGTQDTTTDNIENGSLYAGAATAAEAKAAYIADLETARDILEQAYAFDTENVANW</sequence>
<dbReference type="RefSeq" id="WP_345426720.1">
    <property type="nucleotide sequence ID" value="NZ_AP031496.1"/>
</dbReference>
<dbReference type="InterPro" id="IPR028974">
    <property type="entry name" value="TSP_type-3_rpt"/>
</dbReference>
<feature type="compositionally biased region" description="Acidic residues" evidence="2">
    <location>
        <begin position="41"/>
        <end position="50"/>
    </location>
</feature>
<dbReference type="Pfam" id="PF02412">
    <property type="entry name" value="TSP_3"/>
    <property type="match status" value="1"/>
</dbReference>
<dbReference type="InterPro" id="IPR003367">
    <property type="entry name" value="Thrombospondin_3-like_rpt"/>
</dbReference>
<evidence type="ECO:0000256" key="1">
    <source>
        <dbReference type="ARBA" id="ARBA00022729"/>
    </source>
</evidence>
<protein>
    <recommendedName>
        <fullName evidence="5">DUF4856 domain-containing protein</fullName>
    </recommendedName>
</protein>
<evidence type="ECO:0000313" key="4">
    <source>
        <dbReference type="Proteomes" id="UP001409585"/>
    </source>
</evidence>
<evidence type="ECO:0000313" key="3">
    <source>
        <dbReference type="EMBL" id="GAA4956298.1"/>
    </source>
</evidence>
<keyword evidence="4" id="KW-1185">Reference proteome</keyword>
<dbReference type="AlphaFoldDB" id="A0AAV3U7C5"/>